<dbReference type="Proteomes" id="UP000366051">
    <property type="component" value="Chromosome"/>
</dbReference>
<organism evidence="1 2">
    <name type="scientific">Heliorestis convoluta</name>
    <dbReference type="NCBI Taxonomy" id="356322"/>
    <lineage>
        <taxon>Bacteria</taxon>
        <taxon>Bacillati</taxon>
        <taxon>Bacillota</taxon>
        <taxon>Clostridia</taxon>
        <taxon>Eubacteriales</taxon>
        <taxon>Heliobacteriaceae</taxon>
        <taxon>Heliorestis</taxon>
    </lineage>
</organism>
<protein>
    <submittedName>
        <fullName evidence="1">Uncharacterized protein</fullName>
    </submittedName>
</protein>
<dbReference type="EMBL" id="CP045875">
    <property type="protein sequence ID" value="QGG48056.1"/>
    <property type="molecule type" value="Genomic_DNA"/>
</dbReference>
<accession>A0A5Q2N383</accession>
<evidence type="ECO:0000313" key="1">
    <source>
        <dbReference type="EMBL" id="QGG48056.1"/>
    </source>
</evidence>
<proteinExistence type="predicted"/>
<gene>
    <name evidence="1" type="ORF">FTV88_1958</name>
</gene>
<dbReference type="KEGG" id="hcv:FTV88_1958"/>
<name>A0A5Q2N383_9FIRM</name>
<sequence>MKIFDMLICVYLDHPFLLAFTCVLTTPACKFYGQGGQLFF</sequence>
<evidence type="ECO:0000313" key="2">
    <source>
        <dbReference type="Proteomes" id="UP000366051"/>
    </source>
</evidence>
<reference evidence="2" key="1">
    <citation type="submission" date="2019-11" db="EMBL/GenBank/DDBJ databases">
        <title>Genome sequence of Heliorestis convoluta strain HH, an alkaliphilic and minimalistic phototrophic bacterium from a soda lake in Egypt.</title>
        <authorList>
            <person name="Dewey E.D."/>
            <person name="Stokes L.M."/>
            <person name="Burchell B.M."/>
            <person name="Shaffer K.N."/>
            <person name="Huntington A.M."/>
            <person name="Baker J.M."/>
            <person name="Nadendla S."/>
            <person name="Giglio M.G."/>
            <person name="Touchman J.W."/>
            <person name="Blankenship R.E."/>
            <person name="Madigan M.T."/>
            <person name="Sattley W.M."/>
        </authorList>
    </citation>
    <scope>NUCLEOTIDE SEQUENCE [LARGE SCALE GENOMIC DNA]</scope>
    <source>
        <strain evidence="2">HH</strain>
    </source>
</reference>
<keyword evidence="2" id="KW-1185">Reference proteome</keyword>
<dbReference type="AlphaFoldDB" id="A0A5Q2N383"/>